<feature type="transmembrane region" description="Helical" evidence="1">
    <location>
        <begin position="9"/>
        <end position="30"/>
    </location>
</feature>
<proteinExistence type="predicted"/>
<reference evidence="3" key="1">
    <citation type="submission" date="2016-05" db="EMBL/GenBank/DDBJ databases">
        <title>Whole genome shotgun sequencing of cultured foodborne pathogen.</title>
        <authorList>
            <person name="Zheng J."/>
            <person name="Timme R."/>
            <person name="Allard M."/>
            <person name="Strain E."/>
            <person name="Luo Y."/>
            <person name="Brown E."/>
        </authorList>
    </citation>
    <scope>NUCLEOTIDE SEQUENCE [LARGE SCALE GENOMIC DNA]</scope>
    <source>
        <strain evidence="3">CFSAN034343</strain>
    </source>
</reference>
<protein>
    <submittedName>
        <fullName evidence="2">Uncharacterized protein</fullName>
    </submittedName>
</protein>
<gene>
    <name evidence="2" type="ORF">A7312_23485</name>
</gene>
<keyword evidence="1" id="KW-0812">Transmembrane</keyword>
<organism evidence="2 3">
    <name type="scientific">Paenibacillus polymyxa</name>
    <name type="common">Bacillus polymyxa</name>
    <dbReference type="NCBI Taxonomy" id="1406"/>
    <lineage>
        <taxon>Bacteria</taxon>
        <taxon>Bacillati</taxon>
        <taxon>Bacillota</taxon>
        <taxon>Bacilli</taxon>
        <taxon>Bacillales</taxon>
        <taxon>Paenibacillaceae</taxon>
        <taxon>Paenibacillus</taxon>
    </lineage>
</organism>
<sequence>MNSNKQNKFGWRILFIGFFLNIIETAYFGWNATPQSKAEIVWDYITMFIMGYGIFLVTDAFYRLIRNKE</sequence>
<feature type="transmembrane region" description="Helical" evidence="1">
    <location>
        <begin position="42"/>
        <end position="62"/>
    </location>
</feature>
<comment type="caution">
    <text evidence="2">The sequence shown here is derived from an EMBL/GenBank/DDBJ whole genome shotgun (WGS) entry which is preliminary data.</text>
</comment>
<accession>A0ABX2ZHD2</accession>
<keyword evidence="1" id="KW-1133">Transmembrane helix</keyword>
<name>A0ABX2ZHD2_PAEPO</name>
<evidence type="ECO:0000313" key="2">
    <source>
        <dbReference type="EMBL" id="ODA10518.1"/>
    </source>
</evidence>
<keyword evidence="1" id="KW-0472">Membrane</keyword>
<dbReference type="EMBL" id="LYND01000066">
    <property type="protein sequence ID" value="ODA10518.1"/>
    <property type="molecule type" value="Genomic_DNA"/>
</dbReference>
<evidence type="ECO:0000256" key="1">
    <source>
        <dbReference type="SAM" id="Phobius"/>
    </source>
</evidence>
<dbReference type="Proteomes" id="UP000094974">
    <property type="component" value="Unassembled WGS sequence"/>
</dbReference>
<keyword evidence="3" id="KW-1185">Reference proteome</keyword>
<evidence type="ECO:0000313" key="3">
    <source>
        <dbReference type="Proteomes" id="UP000094974"/>
    </source>
</evidence>